<name>A0AC34GN96_9BILA</name>
<dbReference type="Proteomes" id="UP000887579">
    <property type="component" value="Unplaced"/>
</dbReference>
<organism evidence="1 2">
    <name type="scientific">Panagrolaimus sp. ES5</name>
    <dbReference type="NCBI Taxonomy" id="591445"/>
    <lineage>
        <taxon>Eukaryota</taxon>
        <taxon>Metazoa</taxon>
        <taxon>Ecdysozoa</taxon>
        <taxon>Nematoda</taxon>
        <taxon>Chromadorea</taxon>
        <taxon>Rhabditida</taxon>
        <taxon>Tylenchina</taxon>
        <taxon>Panagrolaimomorpha</taxon>
        <taxon>Panagrolaimoidea</taxon>
        <taxon>Panagrolaimidae</taxon>
        <taxon>Panagrolaimus</taxon>
    </lineage>
</organism>
<dbReference type="WBParaSite" id="ES5_v2.g4844.t1">
    <property type="protein sequence ID" value="ES5_v2.g4844.t1"/>
    <property type="gene ID" value="ES5_v2.g4844"/>
</dbReference>
<sequence length="205" mass="23238">MTAKDYCLSFKDKQNVSVGTITSIGQYKNLNLNQNCQNVPKETLTSKNVTANSRKDQNYAKKNSWSKSGKDLTSCFLNNDRLLKEKNEFKETKNGINSSTLSLHIAAYENLLEVTSDTLNNDEKDGLKMKGGQLRLIKKGGTSKQFCSASNIQNLFEFARQQEEEKRTKIPEVMQFKASQKLLNPNVQEKNIVEDQKVSFKAINK</sequence>
<evidence type="ECO:0000313" key="2">
    <source>
        <dbReference type="WBParaSite" id="ES5_v2.g4844.t1"/>
    </source>
</evidence>
<accession>A0AC34GN96</accession>
<evidence type="ECO:0000313" key="1">
    <source>
        <dbReference type="Proteomes" id="UP000887579"/>
    </source>
</evidence>
<protein>
    <submittedName>
        <fullName evidence="2">Uncharacterized protein</fullName>
    </submittedName>
</protein>
<reference evidence="2" key="1">
    <citation type="submission" date="2022-11" db="UniProtKB">
        <authorList>
            <consortium name="WormBaseParasite"/>
        </authorList>
    </citation>
    <scope>IDENTIFICATION</scope>
</reference>
<proteinExistence type="predicted"/>